<evidence type="ECO:0000256" key="6">
    <source>
        <dbReference type="ARBA" id="ARBA00024343"/>
    </source>
</evidence>
<evidence type="ECO:0000256" key="2">
    <source>
        <dbReference type="ARBA" id="ARBA00023015"/>
    </source>
</evidence>
<evidence type="ECO:0000256" key="3">
    <source>
        <dbReference type="ARBA" id="ARBA00023125"/>
    </source>
</evidence>
<evidence type="ECO:0000313" key="10">
    <source>
        <dbReference type="Proteomes" id="UP000694240"/>
    </source>
</evidence>
<comment type="caution">
    <text evidence="9">The sequence shown here is derived from an EMBL/GenBank/DDBJ whole genome shotgun (WGS) entry which is preliminary data.</text>
</comment>
<name>A0A8T2BTQ0_9BRAS</name>
<dbReference type="FunFam" id="3.30.730.10:FF:000001">
    <property type="entry name" value="Ethylene-responsive transcription factor 2"/>
    <property type="match status" value="1"/>
</dbReference>
<dbReference type="PANTHER" id="PTHR31677:SF228">
    <property type="entry name" value="ETHYLENE-RESPONSIVE TRANSCRIPTION FACTOR 10-RELATED"/>
    <property type="match status" value="1"/>
</dbReference>
<dbReference type="PANTHER" id="PTHR31677">
    <property type="entry name" value="AP2 DOMAIN CLASS TRANSCRIPTION FACTOR"/>
    <property type="match status" value="1"/>
</dbReference>
<evidence type="ECO:0000256" key="5">
    <source>
        <dbReference type="ARBA" id="ARBA00023242"/>
    </source>
</evidence>
<dbReference type="EMBL" id="JAEFBK010000006">
    <property type="protein sequence ID" value="KAG7591028.1"/>
    <property type="molecule type" value="Genomic_DNA"/>
</dbReference>
<keyword evidence="5" id="KW-0539">Nucleus</keyword>
<accession>A0A8T2BTQ0</accession>
<dbReference type="SMART" id="SM00380">
    <property type="entry name" value="AP2"/>
    <property type="match status" value="1"/>
</dbReference>
<evidence type="ECO:0000256" key="7">
    <source>
        <dbReference type="SAM" id="Phobius"/>
    </source>
</evidence>
<evidence type="ECO:0000313" key="9">
    <source>
        <dbReference type="EMBL" id="KAG7591028.1"/>
    </source>
</evidence>
<organism evidence="9 10">
    <name type="scientific">Arabidopsis thaliana x Arabidopsis arenosa</name>
    <dbReference type="NCBI Taxonomy" id="1240361"/>
    <lineage>
        <taxon>Eukaryota</taxon>
        <taxon>Viridiplantae</taxon>
        <taxon>Streptophyta</taxon>
        <taxon>Embryophyta</taxon>
        <taxon>Tracheophyta</taxon>
        <taxon>Spermatophyta</taxon>
        <taxon>Magnoliopsida</taxon>
        <taxon>eudicotyledons</taxon>
        <taxon>Gunneridae</taxon>
        <taxon>Pentapetalae</taxon>
        <taxon>rosids</taxon>
        <taxon>malvids</taxon>
        <taxon>Brassicales</taxon>
        <taxon>Brassicaceae</taxon>
        <taxon>Camelineae</taxon>
        <taxon>Arabidopsis</taxon>
    </lineage>
</organism>
<keyword evidence="7" id="KW-1133">Transmembrane helix</keyword>
<dbReference type="Pfam" id="PF00847">
    <property type="entry name" value="AP2"/>
    <property type="match status" value="1"/>
</dbReference>
<comment type="similarity">
    <text evidence="6">Belongs to the AP2/ERF transcription factor family. ERF subfamily.</text>
</comment>
<reference evidence="9 10" key="1">
    <citation type="submission" date="2020-12" db="EMBL/GenBank/DDBJ databases">
        <title>Concerted genomic and epigenomic changes stabilize Arabidopsis allopolyploids.</title>
        <authorList>
            <person name="Chen Z."/>
        </authorList>
    </citation>
    <scope>NUCLEOTIDE SEQUENCE [LARGE SCALE GENOMIC DNA]</scope>
    <source>
        <strain evidence="9">Allo738</strain>
        <tissue evidence="9">Leaf</tissue>
    </source>
</reference>
<keyword evidence="7" id="KW-0472">Membrane</keyword>
<dbReference type="AlphaFoldDB" id="A0A8T2BTQ0"/>
<keyword evidence="7" id="KW-0812">Transmembrane</keyword>
<dbReference type="GO" id="GO:0003700">
    <property type="term" value="F:DNA-binding transcription factor activity"/>
    <property type="evidence" value="ECO:0007669"/>
    <property type="project" value="InterPro"/>
</dbReference>
<keyword evidence="4" id="KW-0804">Transcription</keyword>
<dbReference type="GO" id="GO:0003677">
    <property type="term" value="F:DNA binding"/>
    <property type="evidence" value="ECO:0007669"/>
    <property type="project" value="UniProtKB-KW"/>
</dbReference>
<dbReference type="Proteomes" id="UP000694240">
    <property type="component" value="Chromosome 6"/>
</dbReference>
<dbReference type="GO" id="GO:0005634">
    <property type="term" value="C:nucleus"/>
    <property type="evidence" value="ECO:0007669"/>
    <property type="project" value="UniProtKB-SubCell"/>
</dbReference>
<proteinExistence type="inferred from homology"/>
<evidence type="ECO:0000256" key="1">
    <source>
        <dbReference type="ARBA" id="ARBA00004123"/>
    </source>
</evidence>
<evidence type="ECO:0000256" key="4">
    <source>
        <dbReference type="ARBA" id="ARBA00023163"/>
    </source>
</evidence>
<keyword evidence="3 9" id="KW-0238">DNA-binding</keyword>
<protein>
    <submittedName>
        <fullName evidence="9">DNA-binding domain superfamily</fullName>
    </submittedName>
</protein>
<feature type="domain" description="AP2/ERF" evidence="8">
    <location>
        <begin position="68"/>
        <end position="125"/>
    </location>
</feature>
<keyword evidence="2" id="KW-0805">Transcription regulation</keyword>
<dbReference type="CDD" id="cd00018">
    <property type="entry name" value="AP2"/>
    <property type="match status" value="1"/>
</dbReference>
<dbReference type="InterPro" id="IPR001471">
    <property type="entry name" value="AP2/ERF_dom"/>
</dbReference>
<evidence type="ECO:0000259" key="8">
    <source>
        <dbReference type="PROSITE" id="PS51032"/>
    </source>
</evidence>
<gene>
    <name evidence="9" type="ORF">ISN45_Aa01g001000</name>
</gene>
<sequence length="261" mass="29189">MPKQQNKWRKINPTWTFLSTFSHFVLLWDYVTLYKTILLSFIYTQQKYGHKKKKVTKAVAVGKSKEVRYRGVRRRPWGRYAAEIRDPIRKKRVWLGSFNTGEEAARAYDSAAREFHGAKAKTNFPLLGEYGYASVTPVNNALSETAPDGNAKFLLVGDDVNASAMLVNNSFSETACDGTLPLDCQNLLSPGVAEAVAGFFLDPYDAAALKEELDRVCQDQFESIDMGLSIGPQTAVEEPDTFSAVDCELKMEPDLDLNLDP</sequence>
<keyword evidence="10" id="KW-1185">Reference proteome</keyword>
<feature type="transmembrane region" description="Helical" evidence="7">
    <location>
        <begin position="20"/>
        <end position="44"/>
    </location>
</feature>
<comment type="subcellular location">
    <subcellularLocation>
        <location evidence="1">Nucleus</location>
    </subcellularLocation>
</comment>
<dbReference type="PROSITE" id="PS51032">
    <property type="entry name" value="AP2_ERF"/>
    <property type="match status" value="1"/>
</dbReference>